<keyword evidence="9" id="KW-0812">Transmembrane</keyword>
<evidence type="ECO:0000256" key="1">
    <source>
        <dbReference type="ARBA" id="ARBA00000085"/>
    </source>
</evidence>
<dbReference type="Gene3D" id="1.20.5.1930">
    <property type="match status" value="1"/>
</dbReference>
<keyword evidence="12" id="KW-1185">Reference proteome</keyword>
<protein>
    <recommendedName>
        <fullName evidence="2">histidine kinase</fullName>
        <ecNumber evidence="2">2.7.13.3</ecNumber>
    </recommendedName>
</protein>
<dbReference type="InterPro" id="IPR011712">
    <property type="entry name" value="Sig_transdc_His_kin_sub3_dim/P"/>
</dbReference>
<evidence type="ECO:0000256" key="3">
    <source>
        <dbReference type="ARBA" id="ARBA00022553"/>
    </source>
</evidence>
<dbReference type="Proteomes" id="UP001501231">
    <property type="component" value="Unassembled WGS sequence"/>
</dbReference>
<feature type="domain" description="Signal transduction histidine kinase subgroup 3 dimerisation and phosphoacceptor" evidence="10">
    <location>
        <begin position="193"/>
        <end position="258"/>
    </location>
</feature>
<feature type="transmembrane region" description="Helical" evidence="9">
    <location>
        <begin position="114"/>
        <end position="134"/>
    </location>
</feature>
<keyword evidence="6 11" id="KW-0418">Kinase</keyword>
<keyword evidence="7" id="KW-0067">ATP-binding</keyword>
<dbReference type="CDD" id="cd16917">
    <property type="entry name" value="HATPase_UhpB-NarQ-NarX-like"/>
    <property type="match status" value="1"/>
</dbReference>
<dbReference type="InterPro" id="IPR050482">
    <property type="entry name" value="Sensor_HK_TwoCompSys"/>
</dbReference>
<feature type="transmembrane region" description="Helical" evidence="9">
    <location>
        <begin position="20"/>
        <end position="38"/>
    </location>
</feature>
<gene>
    <name evidence="11" type="ORF">GCM10010191_83840</name>
</gene>
<keyword evidence="8" id="KW-0902">Two-component regulatory system</keyword>
<evidence type="ECO:0000256" key="4">
    <source>
        <dbReference type="ARBA" id="ARBA00022679"/>
    </source>
</evidence>
<keyword evidence="9" id="KW-1133">Transmembrane helix</keyword>
<reference evidence="11 12" key="1">
    <citation type="journal article" date="2019" name="Int. J. Syst. Evol. Microbiol.">
        <title>The Global Catalogue of Microorganisms (GCM) 10K type strain sequencing project: providing services to taxonomists for standard genome sequencing and annotation.</title>
        <authorList>
            <consortium name="The Broad Institute Genomics Platform"/>
            <consortium name="The Broad Institute Genome Sequencing Center for Infectious Disease"/>
            <person name="Wu L."/>
            <person name="Ma J."/>
        </authorList>
    </citation>
    <scope>NUCLEOTIDE SEQUENCE [LARGE SCALE GENOMIC DNA]</scope>
    <source>
        <strain evidence="11 12">JCM 3325</strain>
    </source>
</reference>
<dbReference type="SUPFAM" id="SSF55874">
    <property type="entry name" value="ATPase domain of HSP90 chaperone/DNA topoisomerase II/histidine kinase"/>
    <property type="match status" value="1"/>
</dbReference>
<dbReference type="PANTHER" id="PTHR24421:SF10">
    <property type="entry name" value="NITRATE_NITRITE SENSOR PROTEIN NARQ"/>
    <property type="match status" value="1"/>
</dbReference>
<evidence type="ECO:0000313" key="12">
    <source>
        <dbReference type="Proteomes" id="UP001501231"/>
    </source>
</evidence>
<sequence length="403" mass="43129">MPPTRPSARRPRVTRTDTLVAVAALAGGLLLIAAKGYATWDAGQDLGKGWRVVALLGLVAAIPFRRTAPRAALLAATPAHLADVAIGPGFVSAVIYGDLLYAASLYGRRRTAEWLLGATITGTLAMAGFVLLQWHAVSAAVVVAALAGVTWAFPVMTAMAVREHRFTAQAERQRAEQVARLAELDRRGAINAERSRMARELHDVIANHLSAVALHSSAVLKVPDLDRDGINRAMEIIRENSVQGLAEMRRMINLLREGDGEGRDSPAAPRLDGLERLVGHTGRSDLSAALEVEGEPPELPAAVELAAYRIVQEALTNALKHGGPGEARVRLGYLRDRVVIEVCSPLGPDGPRLPGSGAGLIGMRERAAMLEGTFEAGPRDGVWRVRAELPVALEREDMERESA</sequence>
<dbReference type="Gene3D" id="3.30.565.10">
    <property type="entry name" value="Histidine kinase-like ATPase, C-terminal domain"/>
    <property type="match status" value="1"/>
</dbReference>
<comment type="caution">
    <text evidence="11">The sequence shown here is derived from an EMBL/GenBank/DDBJ whole genome shotgun (WGS) entry which is preliminary data.</text>
</comment>
<keyword evidence="4" id="KW-0808">Transferase</keyword>
<keyword evidence="9" id="KW-0472">Membrane</keyword>
<dbReference type="GO" id="GO:0016301">
    <property type="term" value="F:kinase activity"/>
    <property type="evidence" value="ECO:0007669"/>
    <property type="project" value="UniProtKB-KW"/>
</dbReference>
<evidence type="ECO:0000256" key="7">
    <source>
        <dbReference type="ARBA" id="ARBA00022840"/>
    </source>
</evidence>
<keyword evidence="3" id="KW-0597">Phosphoprotein</keyword>
<feature type="transmembrane region" description="Helical" evidence="9">
    <location>
        <begin position="140"/>
        <end position="161"/>
    </location>
</feature>
<dbReference type="RefSeq" id="WP_344596961.1">
    <property type="nucleotide sequence ID" value="NZ_BAAARW010000039.1"/>
</dbReference>
<evidence type="ECO:0000313" key="11">
    <source>
        <dbReference type="EMBL" id="GAA2452683.1"/>
    </source>
</evidence>
<evidence type="ECO:0000256" key="6">
    <source>
        <dbReference type="ARBA" id="ARBA00022777"/>
    </source>
</evidence>
<evidence type="ECO:0000256" key="8">
    <source>
        <dbReference type="ARBA" id="ARBA00023012"/>
    </source>
</evidence>
<dbReference type="EMBL" id="BAAARW010000039">
    <property type="protein sequence ID" value="GAA2452683.1"/>
    <property type="molecule type" value="Genomic_DNA"/>
</dbReference>
<evidence type="ECO:0000256" key="2">
    <source>
        <dbReference type="ARBA" id="ARBA00012438"/>
    </source>
</evidence>
<organism evidence="11 12">
    <name type="scientific">Actinomadura vinacea</name>
    <dbReference type="NCBI Taxonomy" id="115336"/>
    <lineage>
        <taxon>Bacteria</taxon>
        <taxon>Bacillati</taxon>
        <taxon>Actinomycetota</taxon>
        <taxon>Actinomycetes</taxon>
        <taxon>Streptosporangiales</taxon>
        <taxon>Thermomonosporaceae</taxon>
        <taxon>Actinomadura</taxon>
    </lineage>
</organism>
<evidence type="ECO:0000256" key="9">
    <source>
        <dbReference type="SAM" id="Phobius"/>
    </source>
</evidence>
<accession>A0ABN3KC93</accession>
<proteinExistence type="predicted"/>
<dbReference type="InterPro" id="IPR036890">
    <property type="entry name" value="HATPase_C_sf"/>
</dbReference>
<dbReference type="EC" id="2.7.13.3" evidence="2"/>
<name>A0ABN3KC93_9ACTN</name>
<feature type="transmembrane region" description="Helical" evidence="9">
    <location>
        <begin position="80"/>
        <end position="102"/>
    </location>
</feature>
<evidence type="ECO:0000256" key="5">
    <source>
        <dbReference type="ARBA" id="ARBA00022741"/>
    </source>
</evidence>
<comment type="catalytic activity">
    <reaction evidence="1">
        <text>ATP + protein L-histidine = ADP + protein N-phospho-L-histidine.</text>
        <dbReference type="EC" id="2.7.13.3"/>
    </reaction>
</comment>
<dbReference type="PANTHER" id="PTHR24421">
    <property type="entry name" value="NITRATE/NITRITE SENSOR PROTEIN NARX-RELATED"/>
    <property type="match status" value="1"/>
</dbReference>
<dbReference type="Pfam" id="PF07730">
    <property type="entry name" value="HisKA_3"/>
    <property type="match status" value="1"/>
</dbReference>
<keyword evidence="5" id="KW-0547">Nucleotide-binding</keyword>
<evidence type="ECO:0000259" key="10">
    <source>
        <dbReference type="Pfam" id="PF07730"/>
    </source>
</evidence>